<accession>A0ABN5I4F5</accession>
<dbReference type="RefSeq" id="WP_099506049.1">
    <property type="nucleotide sequence ID" value="NZ_CP026652.1"/>
</dbReference>
<name>A0ABN5I4F5_9ACTN</name>
<organism evidence="1 2">
    <name type="scientific">Streptomyces dengpaensis</name>
    <dbReference type="NCBI Taxonomy" id="2049881"/>
    <lineage>
        <taxon>Bacteria</taxon>
        <taxon>Bacillati</taxon>
        <taxon>Actinomycetota</taxon>
        <taxon>Actinomycetes</taxon>
        <taxon>Kitasatosporales</taxon>
        <taxon>Streptomycetaceae</taxon>
        <taxon>Streptomyces</taxon>
    </lineage>
</organism>
<evidence type="ECO:0000313" key="1">
    <source>
        <dbReference type="EMBL" id="AVH57895.1"/>
    </source>
</evidence>
<evidence type="ECO:0000313" key="2">
    <source>
        <dbReference type="Proteomes" id="UP000238413"/>
    </source>
</evidence>
<gene>
    <name evidence="1" type="ORF">C4B68_21385</name>
</gene>
<keyword evidence="2" id="KW-1185">Reference proteome</keyword>
<dbReference type="Proteomes" id="UP000238413">
    <property type="component" value="Chromosome"/>
</dbReference>
<dbReference type="EMBL" id="CP026652">
    <property type="protein sequence ID" value="AVH57895.1"/>
    <property type="molecule type" value="Genomic_DNA"/>
</dbReference>
<reference evidence="1 2" key="1">
    <citation type="submission" date="2018-02" db="EMBL/GenBank/DDBJ databases">
        <title>Complete genome sequence of Streptomyces dengpaensis, the producer of angucyclines.</title>
        <authorList>
            <person name="Yumei L."/>
        </authorList>
    </citation>
    <scope>NUCLEOTIDE SEQUENCE [LARGE SCALE GENOMIC DNA]</scope>
    <source>
        <strain evidence="1 2">XZHG99</strain>
    </source>
</reference>
<proteinExistence type="predicted"/>
<sequence>MGHDRGTPPSDWPGLEMVDMTKLTDDIYFGWLAKETNPTFWHWCKALEGVPEDKKVHDGCWVAAGTSAHTLVSREPLHLEPSLLWRCCGLHGWVRDGQWINA</sequence>
<protein>
    <submittedName>
        <fullName evidence="1">Uncharacterized protein</fullName>
    </submittedName>
</protein>